<comment type="catalytic activity">
    <reaction evidence="1">
        <text>Catalyzes the rearrangement of -S-S- bonds in proteins.</text>
        <dbReference type="EC" id="5.3.4.1"/>
    </reaction>
</comment>
<dbReference type="GO" id="GO:0003756">
    <property type="term" value="F:protein disulfide isomerase activity"/>
    <property type="evidence" value="ECO:0007669"/>
    <property type="project" value="UniProtKB-EC"/>
</dbReference>
<dbReference type="Gene3D" id="3.40.30.10">
    <property type="entry name" value="Glutaredoxin"/>
    <property type="match status" value="1"/>
</dbReference>
<dbReference type="PROSITE" id="PS51352">
    <property type="entry name" value="THIOREDOXIN_2"/>
    <property type="match status" value="1"/>
</dbReference>
<keyword evidence="5" id="KW-0256">Endoplasmic reticulum</keyword>
<dbReference type="InterPro" id="IPR013766">
    <property type="entry name" value="Thioredoxin_domain"/>
</dbReference>
<dbReference type="GO" id="GO:0006457">
    <property type="term" value="P:protein folding"/>
    <property type="evidence" value="ECO:0007669"/>
    <property type="project" value="TreeGrafter"/>
</dbReference>
<evidence type="ECO:0000259" key="9">
    <source>
        <dbReference type="PROSITE" id="PS51352"/>
    </source>
</evidence>
<keyword evidence="7" id="KW-0676">Redox-active center</keyword>
<evidence type="ECO:0000256" key="7">
    <source>
        <dbReference type="ARBA" id="ARBA00023284"/>
    </source>
</evidence>
<keyword evidence="10" id="KW-1185">Reference proteome</keyword>
<protein>
    <recommendedName>
        <fullName evidence="4">protein disulfide-isomerase</fullName>
        <ecNumber evidence="4">5.3.4.1</ecNumber>
    </recommendedName>
</protein>
<comment type="similarity">
    <text evidence="3">Belongs to the protein disulfide isomerase family.</text>
</comment>
<evidence type="ECO:0000256" key="4">
    <source>
        <dbReference type="ARBA" id="ARBA00012723"/>
    </source>
</evidence>
<evidence type="ECO:0000256" key="5">
    <source>
        <dbReference type="ARBA" id="ARBA00022824"/>
    </source>
</evidence>
<dbReference type="EC" id="5.3.4.1" evidence="4"/>
<dbReference type="PANTHER" id="PTHR18929">
    <property type="entry name" value="PROTEIN DISULFIDE ISOMERASE"/>
    <property type="match status" value="1"/>
</dbReference>
<sequence length="79" mass="9015">MFKEILFLCILLNFASIAISSDVLVYTDANFDKEIKKHDVALVEFYAPWCGHCKKLAPDYEKAATKLRNNDPPIILIKV</sequence>
<dbReference type="GO" id="GO:0005788">
    <property type="term" value="C:endoplasmic reticulum lumen"/>
    <property type="evidence" value="ECO:0007669"/>
    <property type="project" value="UniProtKB-SubCell"/>
</dbReference>
<dbReference type="WBParaSite" id="scaffold491_cov232.g1181">
    <property type="protein sequence ID" value="scaffold491_cov232.g1181"/>
    <property type="gene ID" value="scaffold491_cov232.g1181"/>
</dbReference>
<dbReference type="AlphaFoldDB" id="A0A915MTI1"/>
<evidence type="ECO:0000256" key="3">
    <source>
        <dbReference type="ARBA" id="ARBA00006347"/>
    </source>
</evidence>
<evidence type="ECO:0000256" key="6">
    <source>
        <dbReference type="ARBA" id="ARBA00023235"/>
    </source>
</evidence>
<feature type="domain" description="Thioredoxin" evidence="9">
    <location>
        <begin position="5"/>
        <end position="79"/>
    </location>
</feature>
<reference evidence="11" key="1">
    <citation type="submission" date="2022-11" db="UniProtKB">
        <authorList>
            <consortium name="WormBaseParasite"/>
        </authorList>
    </citation>
    <scope>IDENTIFICATION</scope>
</reference>
<dbReference type="PROSITE" id="PS00194">
    <property type="entry name" value="THIOREDOXIN_1"/>
    <property type="match status" value="1"/>
</dbReference>
<comment type="subcellular location">
    <subcellularLocation>
        <location evidence="2">Endoplasmic reticulum lumen</location>
    </subcellularLocation>
</comment>
<feature type="chain" id="PRO_5037318239" description="protein disulfide-isomerase" evidence="8">
    <location>
        <begin position="21"/>
        <end position="79"/>
    </location>
</feature>
<proteinExistence type="inferred from homology"/>
<evidence type="ECO:0000313" key="10">
    <source>
        <dbReference type="Proteomes" id="UP000887561"/>
    </source>
</evidence>
<evidence type="ECO:0000256" key="2">
    <source>
        <dbReference type="ARBA" id="ARBA00004319"/>
    </source>
</evidence>
<accession>A0A915MTI1</accession>
<organism evidence="10 11">
    <name type="scientific">Meloidogyne javanica</name>
    <name type="common">Root-knot nematode worm</name>
    <dbReference type="NCBI Taxonomy" id="6303"/>
    <lineage>
        <taxon>Eukaryota</taxon>
        <taxon>Metazoa</taxon>
        <taxon>Ecdysozoa</taxon>
        <taxon>Nematoda</taxon>
        <taxon>Chromadorea</taxon>
        <taxon>Rhabditida</taxon>
        <taxon>Tylenchina</taxon>
        <taxon>Tylenchomorpha</taxon>
        <taxon>Tylenchoidea</taxon>
        <taxon>Meloidogynidae</taxon>
        <taxon>Meloidogyninae</taxon>
        <taxon>Meloidogyne</taxon>
        <taxon>Meloidogyne incognita group</taxon>
    </lineage>
</organism>
<dbReference type="GO" id="GO:0034976">
    <property type="term" value="P:response to endoplasmic reticulum stress"/>
    <property type="evidence" value="ECO:0007669"/>
    <property type="project" value="TreeGrafter"/>
</dbReference>
<dbReference type="SUPFAM" id="SSF52833">
    <property type="entry name" value="Thioredoxin-like"/>
    <property type="match status" value="1"/>
</dbReference>
<evidence type="ECO:0000256" key="1">
    <source>
        <dbReference type="ARBA" id="ARBA00001182"/>
    </source>
</evidence>
<dbReference type="Proteomes" id="UP000887561">
    <property type="component" value="Unplaced"/>
</dbReference>
<dbReference type="InterPro" id="IPR036249">
    <property type="entry name" value="Thioredoxin-like_sf"/>
</dbReference>
<evidence type="ECO:0000256" key="8">
    <source>
        <dbReference type="SAM" id="SignalP"/>
    </source>
</evidence>
<keyword evidence="8" id="KW-0732">Signal</keyword>
<name>A0A915MTI1_MELJA</name>
<dbReference type="PANTHER" id="PTHR18929:SF132">
    <property type="entry name" value="PROTEIN DISULFIDE-ISOMERASE A3"/>
    <property type="match status" value="1"/>
</dbReference>
<feature type="signal peptide" evidence="8">
    <location>
        <begin position="1"/>
        <end position="20"/>
    </location>
</feature>
<dbReference type="Pfam" id="PF00085">
    <property type="entry name" value="Thioredoxin"/>
    <property type="match status" value="1"/>
</dbReference>
<dbReference type="InterPro" id="IPR017937">
    <property type="entry name" value="Thioredoxin_CS"/>
</dbReference>
<evidence type="ECO:0000313" key="11">
    <source>
        <dbReference type="WBParaSite" id="scaffold491_cov232.g1181"/>
    </source>
</evidence>
<keyword evidence="6" id="KW-0413">Isomerase</keyword>